<keyword evidence="11" id="KW-1185">Reference proteome</keyword>
<evidence type="ECO:0000256" key="8">
    <source>
        <dbReference type="RuleBase" id="RU362002"/>
    </source>
</evidence>
<dbReference type="PANTHER" id="PTHR11730">
    <property type="entry name" value="AMMONIUM TRANSPORTER"/>
    <property type="match status" value="1"/>
</dbReference>
<feature type="transmembrane region" description="Helical" evidence="8">
    <location>
        <begin position="437"/>
        <end position="455"/>
    </location>
</feature>
<reference evidence="10 11" key="1">
    <citation type="submission" date="2024-05" db="EMBL/GenBank/DDBJ databases">
        <authorList>
            <person name="Wallberg A."/>
        </authorList>
    </citation>
    <scope>NUCLEOTIDE SEQUENCE [LARGE SCALE GENOMIC DNA]</scope>
</reference>
<feature type="transmembrane region" description="Helical" evidence="8">
    <location>
        <begin position="381"/>
        <end position="401"/>
    </location>
</feature>
<feature type="transmembrane region" description="Helical" evidence="8">
    <location>
        <begin position="275"/>
        <end position="299"/>
    </location>
</feature>
<dbReference type="AlphaFoldDB" id="A0AAV2QHS9"/>
<feature type="transmembrane region" description="Helical" evidence="8">
    <location>
        <begin position="212"/>
        <end position="235"/>
    </location>
</feature>
<evidence type="ECO:0000256" key="3">
    <source>
        <dbReference type="ARBA" id="ARBA00022448"/>
    </source>
</evidence>
<evidence type="ECO:0000256" key="7">
    <source>
        <dbReference type="ARBA" id="ARBA00023177"/>
    </source>
</evidence>
<keyword evidence="4 8" id="KW-0812">Transmembrane</keyword>
<dbReference type="PANTHER" id="PTHR11730:SF58">
    <property type="entry name" value="AMMONIUM TRANSPORTER"/>
    <property type="match status" value="1"/>
</dbReference>
<dbReference type="GO" id="GO:0005886">
    <property type="term" value="C:plasma membrane"/>
    <property type="evidence" value="ECO:0007669"/>
    <property type="project" value="UniProtKB-SubCell"/>
</dbReference>
<keyword evidence="3 8" id="KW-0813">Transport</keyword>
<dbReference type="FunFam" id="1.10.3430.10:FF:000008">
    <property type="entry name" value="Ammonium transporter"/>
    <property type="match status" value="1"/>
</dbReference>
<dbReference type="SUPFAM" id="SSF111352">
    <property type="entry name" value="Ammonium transporter"/>
    <property type="match status" value="1"/>
</dbReference>
<dbReference type="NCBIfam" id="TIGR00836">
    <property type="entry name" value="amt"/>
    <property type="match status" value="1"/>
</dbReference>
<sequence>MGGISDADKGMVPEPRLHQHRARSFSVNPPWRGYYTAKKNCNTPTSTETTMHHTGLLGLLMPSNQSSFPTIENKTFLDGNQSINSLMAMNHSSAAILDEMLANSNRTYIGQGGRGGGVIGAAEFGADDTAWVLTATFLIFTMQSGFSLLESGCVSLKNETNIMIKNVVDVVLGGITYWSFGYALSFGESEWTTWFCGWGNFFVNFGEEEMGLAYTSFFFQSSFAATATTIVSGAIAERFNFMAYVIFSMINTLVYCIPAGWLWGSHGFLYKLGAIDVAGSAGVHLNGGVAAFVCAYMVGPRIGRYDEGRGSLPLGNPTNAILGMFMLWWGWFGFNCGSTFGIAGNKWKYAARTSVTTLQASIGGGLAGMCISWFSNHRLEVSDTVNSVLGALVAVTAGCALMTTYEALFTGVIGGILAVVFMPLVDMAGCDDPVGAVAVHAVCGIWGMLVIGLVVKADALDEMTGGNSGLFRGGGFYLLGVQALTCLCITIWAGGMSWIQMTVINYIVPIRMDPYEELVGADFCEHGLHRRNVGVTRAVSI</sequence>
<evidence type="ECO:0000256" key="1">
    <source>
        <dbReference type="ARBA" id="ARBA00004141"/>
    </source>
</evidence>
<dbReference type="InterPro" id="IPR024041">
    <property type="entry name" value="NH4_transpt_AmtB-like_dom"/>
</dbReference>
<feature type="transmembrane region" description="Helical" evidence="8">
    <location>
        <begin position="319"/>
        <end position="343"/>
    </location>
</feature>
<evidence type="ECO:0000313" key="11">
    <source>
        <dbReference type="Proteomes" id="UP001497623"/>
    </source>
</evidence>
<feature type="transmembrane region" description="Helical" evidence="8">
    <location>
        <begin position="355"/>
        <end position="375"/>
    </location>
</feature>
<keyword evidence="5 8" id="KW-1133">Transmembrane helix</keyword>
<feature type="non-terminal residue" evidence="10">
    <location>
        <position position="541"/>
    </location>
</feature>
<dbReference type="InterPro" id="IPR001905">
    <property type="entry name" value="Ammonium_transpt"/>
</dbReference>
<dbReference type="GO" id="GO:0008519">
    <property type="term" value="F:ammonium channel activity"/>
    <property type="evidence" value="ECO:0007669"/>
    <property type="project" value="InterPro"/>
</dbReference>
<comment type="subcellular location">
    <subcellularLocation>
        <location evidence="8">Cell membrane</location>
        <topology evidence="8">Multi-pass membrane protein</topology>
    </subcellularLocation>
    <subcellularLocation>
        <location evidence="1">Membrane</location>
        <topology evidence="1">Multi-pass membrane protein</topology>
    </subcellularLocation>
</comment>
<dbReference type="InterPro" id="IPR029020">
    <property type="entry name" value="Ammonium/urea_transptr"/>
</dbReference>
<keyword evidence="6 8" id="KW-0472">Membrane</keyword>
<feature type="transmembrane region" description="Helical" evidence="8">
    <location>
        <begin position="241"/>
        <end position="263"/>
    </location>
</feature>
<gene>
    <name evidence="10" type="ORF">MNOR_LOCUS12211</name>
</gene>
<dbReference type="GO" id="GO:0097272">
    <property type="term" value="P:ammonium homeostasis"/>
    <property type="evidence" value="ECO:0007669"/>
    <property type="project" value="TreeGrafter"/>
</dbReference>
<feature type="domain" description="Ammonium transporter AmtB-like" evidence="9">
    <location>
        <begin position="130"/>
        <end position="528"/>
    </location>
</feature>
<keyword evidence="7 8" id="KW-0924">Ammonia transport</keyword>
<comment type="similarity">
    <text evidence="2 8">Belongs to the ammonia transporter channel (TC 1.A.11.2) family.</text>
</comment>
<feature type="transmembrane region" description="Helical" evidence="8">
    <location>
        <begin position="476"/>
        <end position="499"/>
    </location>
</feature>
<accession>A0AAV2QHS9</accession>
<evidence type="ECO:0000256" key="2">
    <source>
        <dbReference type="ARBA" id="ARBA00005887"/>
    </source>
</evidence>
<dbReference type="Gene3D" id="1.10.3430.10">
    <property type="entry name" value="Ammonium transporter AmtB like domains"/>
    <property type="match status" value="1"/>
</dbReference>
<protein>
    <recommendedName>
        <fullName evidence="8">Ammonium transporter</fullName>
    </recommendedName>
</protein>
<evidence type="ECO:0000256" key="6">
    <source>
        <dbReference type="ARBA" id="ARBA00023136"/>
    </source>
</evidence>
<name>A0AAV2QHS9_MEGNR</name>
<evidence type="ECO:0000256" key="5">
    <source>
        <dbReference type="ARBA" id="ARBA00022989"/>
    </source>
</evidence>
<dbReference type="EMBL" id="CAXKWB010006634">
    <property type="protein sequence ID" value="CAL4083710.1"/>
    <property type="molecule type" value="Genomic_DNA"/>
</dbReference>
<dbReference type="Pfam" id="PF00909">
    <property type="entry name" value="Ammonium_transp"/>
    <property type="match status" value="1"/>
</dbReference>
<evidence type="ECO:0000256" key="4">
    <source>
        <dbReference type="ARBA" id="ARBA00022692"/>
    </source>
</evidence>
<comment type="caution">
    <text evidence="8">Lacks conserved residue(s) required for the propagation of feature annotation.</text>
</comment>
<evidence type="ECO:0000313" key="10">
    <source>
        <dbReference type="EMBL" id="CAL4083710.1"/>
    </source>
</evidence>
<dbReference type="Proteomes" id="UP001497623">
    <property type="component" value="Unassembled WGS sequence"/>
</dbReference>
<organism evidence="10 11">
    <name type="scientific">Meganyctiphanes norvegica</name>
    <name type="common">Northern krill</name>
    <name type="synonym">Thysanopoda norvegica</name>
    <dbReference type="NCBI Taxonomy" id="48144"/>
    <lineage>
        <taxon>Eukaryota</taxon>
        <taxon>Metazoa</taxon>
        <taxon>Ecdysozoa</taxon>
        <taxon>Arthropoda</taxon>
        <taxon>Crustacea</taxon>
        <taxon>Multicrustacea</taxon>
        <taxon>Malacostraca</taxon>
        <taxon>Eumalacostraca</taxon>
        <taxon>Eucarida</taxon>
        <taxon>Euphausiacea</taxon>
        <taxon>Euphausiidae</taxon>
        <taxon>Meganyctiphanes</taxon>
    </lineage>
</organism>
<proteinExistence type="inferred from homology"/>
<comment type="caution">
    <text evidence="10">The sequence shown here is derived from an EMBL/GenBank/DDBJ whole genome shotgun (WGS) entry which is preliminary data.</text>
</comment>
<evidence type="ECO:0000259" key="9">
    <source>
        <dbReference type="Pfam" id="PF00909"/>
    </source>
</evidence>